<evidence type="ECO:0000313" key="6">
    <source>
        <dbReference type="Proteomes" id="UP000596660"/>
    </source>
</evidence>
<keyword evidence="3 4" id="KW-0472">Membrane</keyword>
<dbReference type="GO" id="GO:0016020">
    <property type="term" value="C:membrane"/>
    <property type="evidence" value="ECO:0007669"/>
    <property type="project" value="InterPro"/>
</dbReference>
<keyword evidence="2 4" id="KW-1133">Transmembrane helix</keyword>
<feature type="transmembrane region" description="Helical" evidence="4">
    <location>
        <begin position="35"/>
        <end position="57"/>
    </location>
</feature>
<feature type="transmembrane region" description="Helical" evidence="4">
    <location>
        <begin position="213"/>
        <end position="233"/>
    </location>
</feature>
<evidence type="ECO:0008006" key="7">
    <source>
        <dbReference type="Google" id="ProtNLM"/>
    </source>
</evidence>
<dbReference type="AlphaFoldDB" id="A0A803LJ38"/>
<evidence type="ECO:0000256" key="3">
    <source>
        <dbReference type="ARBA" id="ARBA00023136"/>
    </source>
</evidence>
<proteinExistence type="predicted"/>
<sequence length="301" mass="32718">MWELKLSGIILAMEVMVVGSNTLTKAATAKGMSNYVYITYTHAIALLILFPAAFLYHRSPTLASAISNLSLAFTFIVAIIFSVIGGLVIAAGFYTVVKGKAEEEMLKKDDENRMEILNLSTQSSILKLVGTIVSISGTLVVILYQGLPIILFSSPIKASFHILVEHHQAQPNWIVGGIFLSMSSIVISLAYVTKAVAASLVNIVDTWACRVKGPVFVAMFKPLQMIIAVIMGVSLLGDVLHLGSVIGGLIIAFGFYTVMKGNAEEEMLNKDDENRLAYIIDDVEESHPLKIPMLYDKSMDA</sequence>
<feature type="transmembrane region" description="Helical" evidence="4">
    <location>
        <begin position="173"/>
        <end position="192"/>
    </location>
</feature>
<evidence type="ECO:0000313" key="5">
    <source>
        <dbReference type="EnsemblPlants" id="AUR62013985-RA:cds"/>
    </source>
</evidence>
<dbReference type="Gramene" id="AUR62013985-RA">
    <property type="protein sequence ID" value="AUR62013985-RA:cds"/>
    <property type="gene ID" value="AUR62013985"/>
</dbReference>
<dbReference type="OMA" id="PSNWAIG"/>
<evidence type="ECO:0000256" key="1">
    <source>
        <dbReference type="ARBA" id="ARBA00022692"/>
    </source>
</evidence>
<dbReference type="GO" id="GO:0022857">
    <property type="term" value="F:transmembrane transporter activity"/>
    <property type="evidence" value="ECO:0007669"/>
    <property type="project" value="InterPro"/>
</dbReference>
<dbReference type="PANTHER" id="PTHR31218">
    <property type="entry name" value="WAT1-RELATED PROTEIN"/>
    <property type="match status" value="1"/>
</dbReference>
<accession>A0A803LJ38</accession>
<reference evidence="5" key="2">
    <citation type="submission" date="2021-03" db="UniProtKB">
        <authorList>
            <consortium name="EnsemblPlants"/>
        </authorList>
    </citation>
    <scope>IDENTIFICATION</scope>
</reference>
<evidence type="ECO:0000256" key="2">
    <source>
        <dbReference type="ARBA" id="ARBA00022989"/>
    </source>
</evidence>
<evidence type="ECO:0000256" key="4">
    <source>
        <dbReference type="SAM" id="Phobius"/>
    </source>
</evidence>
<name>A0A803LJ38_CHEQI</name>
<keyword evidence="1 4" id="KW-0812">Transmembrane</keyword>
<protein>
    <recommendedName>
        <fullName evidence="7">WAT1-related protein</fullName>
    </recommendedName>
</protein>
<reference evidence="5" key="1">
    <citation type="journal article" date="2017" name="Nature">
        <title>The genome of Chenopodium quinoa.</title>
        <authorList>
            <person name="Jarvis D.E."/>
            <person name="Ho Y.S."/>
            <person name="Lightfoot D.J."/>
            <person name="Schmoeckel S.M."/>
            <person name="Li B."/>
            <person name="Borm T.J.A."/>
            <person name="Ohyanagi H."/>
            <person name="Mineta K."/>
            <person name="Michell C.T."/>
            <person name="Saber N."/>
            <person name="Kharbatia N.M."/>
            <person name="Rupper R.R."/>
            <person name="Sharp A.R."/>
            <person name="Dally N."/>
            <person name="Boughton B.A."/>
            <person name="Woo Y.H."/>
            <person name="Gao G."/>
            <person name="Schijlen E.G.W.M."/>
            <person name="Guo X."/>
            <person name="Momin A.A."/>
            <person name="Negrao S."/>
            <person name="Al-Babili S."/>
            <person name="Gehring C."/>
            <person name="Roessner U."/>
            <person name="Jung C."/>
            <person name="Murphy K."/>
            <person name="Arold S.T."/>
            <person name="Gojobori T."/>
            <person name="van der Linden C.G."/>
            <person name="van Loo E.N."/>
            <person name="Jellen E.N."/>
            <person name="Maughan P.J."/>
            <person name="Tester M."/>
        </authorList>
    </citation>
    <scope>NUCLEOTIDE SEQUENCE [LARGE SCALE GENOMIC DNA]</scope>
    <source>
        <strain evidence="5">cv. PI 614886</strain>
    </source>
</reference>
<dbReference type="EnsemblPlants" id="AUR62013985-RA">
    <property type="protein sequence ID" value="AUR62013985-RA:cds"/>
    <property type="gene ID" value="AUR62013985"/>
</dbReference>
<keyword evidence="6" id="KW-1185">Reference proteome</keyword>
<feature type="transmembrane region" description="Helical" evidence="4">
    <location>
        <begin position="128"/>
        <end position="153"/>
    </location>
</feature>
<feature type="transmembrane region" description="Helical" evidence="4">
    <location>
        <begin position="69"/>
        <end position="97"/>
    </location>
</feature>
<dbReference type="Proteomes" id="UP000596660">
    <property type="component" value="Unplaced"/>
</dbReference>
<dbReference type="InterPro" id="IPR030184">
    <property type="entry name" value="WAT1-related"/>
</dbReference>
<feature type="transmembrane region" description="Helical" evidence="4">
    <location>
        <begin position="239"/>
        <end position="259"/>
    </location>
</feature>
<organism evidence="5 6">
    <name type="scientific">Chenopodium quinoa</name>
    <name type="common">Quinoa</name>
    <dbReference type="NCBI Taxonomy" id="63459"/>
    <lineage>
        <taxon>Eukaryota</taxon>
        <taxon>Viridiplantae</taxon>
        <taxon>Streptophyta</taxon>
        <taxon>Embryophyta</taxon>
        <taxon>Tracheophyta</taxon>
        <taxon>Spermatophyta</taxon>
        <taxon>Magnoliopsida</taxon>
        <taxon>eudicotyledons</taxon>
        <taxon>Gunneridae</taxon>
        <taxon>Pentapetalae</taxon>
        <taxon>Caryophyllales</taxon>
        <taxon>Chenopodiaceae</taxon>
        <taxon>Chenopodioideae</taxon>
        <taxon>Atripliceae</taxon>
        <taxon>Chenopodium</taxon>
    </lineage>
</organism>